<protein>
    <recommendedName>
        <fullName evidence="3">Kinesin motor domain-containing protein</fullName>
    </recommendedName>
</protein>
<dbReference type="PANTHER" id="PTHR47968">
    <property type="entry name" value="CENTROMERE PROTEIN E"/>
    <property type="match status" value="1"/>
</dbReference>
<dbReference type="Gene3D" id="3.40.850.10">
    <property type="entry name" value="Kinesin motor domain"/>
    <property type="match status" value="1"/>
</dbReference>
<feature type="domain" description="Kinesin motor" evidence="3">
    <location>
        <begin position="1"/>
        <end position="64"/>
    </location>
</feature>
<dbReference type="Pfam" id="PF00225">
    <property type="entry name" value="Kinesin"/>
    <property type="match status" value="1"/>
</dbReference>
<comment type="caution">
    <text evidence="2">Lacks conserved residue(s) required for the propagation of feature annotation.</text>
</comment>
<dbReference type="Proteomes" id="UP001227230">
    <property type="component" value="Chromosome 18"/>
</dbReference>
<keyword evidence="1" id="KW-0505">Motor protein</keyword>
<keyword evidence="5" id="KW-1185">Reference proteome</keyword>
<dbReference type="InterPro" id="IPR027640">
    <property type="entry name" value="Kinesin-like_fam"/>
</dbReference>
<dbReference type="EMBL" id="CP126665">
    <property type="protein sequence ID" value="WKA10896.1"/>
    <property type="molecule type" value="Genomic_DNA"/>
</dbReference>
<name>A0ABY9DUR4_VITVI</name>
<reference evidence="4 5" key="1">
    <citation type="journal article" date="2023" name="Hortic Res">
        <title>The complete reference genome for grapevine (Vitis vinifera L.) genetics and breeding.</title>
        <authorList>
            <person name="Shi X."/>
            <person name="Cao S."/>
            <person name="Wang X."/>
            <person name="Huang S."/>
            <person name="Wang Y."/>
            <person name="Liu Z."/>
            <person name="Liu W."/>
            <person name="Leng X."/>
            <person name="Peng Y."/>
            <person name="Wang N."/>
            <person name="Wang Y."/>
            <person name="Ma Z."/>
            <person name="Xu X."/>
            <person name="Zhang F."/>
            <person name="Xue H."/>
            <person name="Zhong H."/>
            <person name="Wang Y."/>
            <person name="Zhang K."/>
            <person name="Velt A."/>
            <person name="Avia K."/>
            <person name="Holtgrawe D."/>
            <person name="Grimplet J."/>
            <person name="Matus J.T."/>
            <person name="Ware D."/>
            <person name="Wu X."/>
            <person name="Wang H."/>
            <person name="Liu C."/>
            <person name="Fang Y."/>
            <person name="Rustenholz C."/>
            <person name="Cheng Z."/>
            <person name="Xiao H."/>
            <person name="Zhou Y."/>
        </authorList>
    </citation>
    <scope>NUCLEOTIDE SEQUENCE [LARGE SCALE GENOMIC DNA]</scope>
    <source>
        <strain evidence="5">cv. Pinot noir / PN40024</strain>
        <tissue evidence="4">Leaf</tissue>
    </source>
</reference>
<proteinExistence type="inferred from homology"/>
<evidence type="ECO:0000259" key="3">
    <source>
        <dbReference type="PROSITE" id="PS50067"/>
    </source>
</evidence>
<dbReference type="PROSITE" id="PS50067">
    <property type="entry name" value="KINESIN_MOTOR_2"/>
    <property type="match status" value="1"/>
</dbReference>
<dbReference type="InterPro" id="IPR001752">
    <property type="entry name" value="Kinesin_motor_dom"/>
</dbReference>
<dbReference type="InterPro" id="IPR027417">
    <property type="entry name" value="P-loop_NTPase"/>
</dbReference>
<comment type="similarity">
    <text evidence="2">Belongs to the TRAFAC class myosin-kinesin ATPase superfamily. Kinesin family.</text>
</comment>
<evidence type="ECO:0000256" key="1">
    <source>
        <dbReference type="ARBA" id="ARBA00023175"/>
    </source>
</evidence>
<evidence type="ECO:0000313" key="4">
    <source>
        <dbReference type="EMBL" id="WKA10896.1"/>
    </source>
</evidence>
<evidence type="ECO:0000313" key="5">
    <source>
        <dbReference type="Proteomes" id="UP001227230"/>
    </source>
</evidence>
<gene>
    <name evidence="4" type="ORF">VitviT2T_028444</name>
</gene>
<sequence length="73" mass="7935">MSVFLIQNRNNASGSCRDSKLTRILRPSLGENARTAIICTVSPGLSHVEQSRNTLSFATNAKEVTNTAQINMV</sequence>
<organism evidence="4 5">
    <name type="scientific">Vitis vinifera</name>
    <name type="common">Grape</name>
    <dbReference type="NCBI Taxonomy" id="29760"/>
    <lineage>
        <taxon>Eukaryota</taxon>
        <taxon>Viridiplantae</taxon>
        <taxon>Streptophyta</taxon>
        <taxon>Embryophyta</taxon>
        <taxon>Tracheophyta</taxon>
        <taxon>Spermatophyta</taxon>
        <taxon>Magnoliopsida</taxon>
        <taxon>eudicotyledons</taxon>
        <taxon>Gunneridae</taxon>
        <taxon>Pentapetalae</taxon>
        <taxon>rosids</taxon>
        <taxon>Vitales</taxon>
        <taxon>Vitaceae</taxon>
        <taxon>Viteae</taxon>
        <taxon>Vitis</taxon>
    </lineage>
</organism>
<dbReference type="InterPro" id="IPR036961">
    <property type="entry name" value="Kinesin_motor_dom_sf"/>
</dbReference>
<dbReference type="PANTHER" id="PTHR47968:SF39">
    <property type="entry name" value="KINESIN-LIKE PROTEIN KIN-7B"/>
    <property type="match status" value="1"/>
</dbReference>
<dbReference type="SUPFAM" id="SSF52540">
    <property type="entry name" value="P-loop containing nucleoside triphosphate hydrolases"/>
    <property type="match status" value="1"/>
</dbReference>
<evidence type="ECO:0000256" key="2">
    <source>
        <dbReference type="PROSITE-ProRule" id="PRU00283"/>
    </source>
</evidence>
<accession>A0ABY9DUR4</accession>